<comment type="catalytic activity">
    <reaction evidence="6">
        <text>alpha-D-ribose 1-phosphate = D-ribose 5-phosphate</text>
        <dbReference type="Rhea" id="RHEA:18793"/>
        <dbReference type="ChEBI" id="CHEBI:57720"/>
        <dbReference type="ChEBI" id="CHEBI:78346"/>
        <dbReference type="EC" id="5.4.2.7"/>
    </reaction>
</comment>
<reference evidence="9" key="1">
    <citation type="submission" date="2020-10" db="EMBL/GenBank/DDBJ databases">
        <authorList>
            <person name="Gilroy R."/>
        </authorList>
    </citation>
    <scope>NUCLEOTIDE SEQUENCE</scope>
    <source>
        <strain evidence="9">2830</strain>
    </source>
</reference>
<dbReference type="Gene3D" id="3.40.720.10">
    <property type="entry name" value="Alkaline Phosphatase, subunit A"/>
    <property type="match status" value="1"/>
</dbReference>
<evidence type="ECO:0000256" key="2">
    <source>
        <dbReference type="ARBA" id="ARBA00022490"/>
    </source>
</evidence>
<evidence type="ECO:0000256" key="6">
    <source>
        <dbReference type="HAMAP-Rule" id="MF_00740"/>
    </source>
</evidence>
<organism evidence="9 10">
    <name type="scientific">Candidatus Avidehalobacter gallistercoris</name>
    <dbReference type="NCBI Taxonomy" id="2840694"/>
    <lineage>
        <taxon>Bacteria</taxon>
        <taxon>Bacillati</taxon>
        <taxon>Bacillota</taxon>
        <taxon>Clostridia</taxon>
        <taxon>Eubacteriales</taxon>
        <taxon>Peptococcaceae</taxon>
        <taxon>Peptococcaceae incertae sedis</taxon>
        <taxon>Candidatus Avidehalobacter</taxon>
    </lineage>
</organism>
<keyword evidence="3 6" id="KW-0479">Metal-binding</keyword>
<evidence type="ECO:0000256" key="1">
    <source>
        <dbReference type="ARBA" id="ARBA00010373"/>
    </source>
</evidence>
<dbReference type="GO" id="GO:0005829">
    <property type="term" value="C:cytosol"/>
    <property type="evidence" value="ECO:0007669"/>
    <property type="project" value="TreeGrafter"/>
</dbReference>
<dbReference type="HAMAP" id="MF_00740">
    <property type="entry name" value="Phosphopentomut"/>
    <property type="match status" value="1"/>
</dbReference>
<dbReference type="EC" id="5.4.2.7" evidence="6 7"/>
<dbReference type="FunFam" id="3.30.70.1250:FF:000001">
    <property type="entry name" value="Phosphopentomutase"/>
    <property type="match status" value="1"/>
</dbReference>
<dbReference type="InterPro" id="IPR006124">
    <property type="entry name" value="Metalloenzyme"/>
</dbReference>
<dbReference type="GO" id="GO:0030145">
    <property type="term" value="F:manganese ion binding"/>
    <property type="evidence" value="ECO:0007669"/>
    <property type="project" value="UniProtKB-UniRule"/>
</dbReference>
<dbReference type="AlphaFoldDB" id="A0A9D1HJH2"/>
<dbReference type="GO" id="GO:0000287">
    <property type="term" value="F:magnesium ion binding"/>
    <property type="evidence" value="ECO:0007669"/>
    <property type="project" value="UniProtKB-UniRule"/>
</dbReference>
<dbReference type="PANTHER" id="PTHR21110">
    <property type="entry name" value="PHOSPHOPENTOMUTASE"/>
    <property type="match status" value="1"/>
</dbReference>
<dbReference type="GO" id="GO:0006018">
    <property type="term" value="P:2-deoxyribose 1-phosphate catabolic process"/>
    <property type="evidence" value="ECO:0007669"/>
    <property type="project" value="UniProtKB-UniRule"/>
</dbReference>
<dbReference type="GO" id="GO:0008973">
    <property type="term" value="F:phosphopentomutase activity"/>
    <property type="evidence" value="ECO:0007669"/>
    <property type="project" value="UniProtKB-UniRule"/>
</dbReference>
<dbReference type="GO" id="GO:0043094">
    <property type="term" value="P:metabolic compound salvage"/>
    <property type="evidence" value="ECO:0007669"/>
    <property type="project" value="UniProtKB-UniRule"/>
</dbReference>
<accession>A0A9D1HJH2</accession>
<dbReference type="PIRSF" id="PIRSF001491">
    <property type="entry name" value="Ppentomutase"/>
    <property type="match status" value="1"/>
</dbReference>
<feature type="binding site" evidence="6">
    <location>
        <position position="339"/>
    </location>
    <ligand>
        <name>Mn(2+)</name>
        <dbReference type="ChEBI" id="CHEBI:29035"/>
        <label>2</label>
    </ligand>
</feature>
<evidence type="ECO:0000256" key="4">
    <source>
        <dbReference type="ARBA" id="ARBA00023211"/>
    </source>
</evidence>
<evidence type="ECO:0000313" key="10">
    <source>
        <dbReference type="Proteomes" id="UP000824124"/>
    </source>
</evidence>
<evidence type="ECO:0000256" key="7">
    <source>
        <dbReference type="NCBIfam" id="TIGR01696"/>
    </source>
</evidence>
<feature type="binding site" evidence="6">
    <location>
        <position position="328"/>
    </location>
    <ligand>
        <name>Mn(2+)</name>
        <dbReference type="ChEBI" id="CHEBI:29035"/>
        <label>1</label>
    </ligand>
</feature>
<evidence type="ECO:0000313" key="9">
    <source>
        <dbReference type="EMBL" id="HIU10302.1"/>
    </source>
</evidence>
<name>A0A9D1HJH2_9FIRM</name>
<dbReference type="InterPro" id="IPR017850">
    <property type="entry name" value="Alkaline_phosphatase_core_sf"/>
</dbReference>
<feature type="domain" description="Metalloenzyme" evidence="8">
    <location>
        <begin position="6"/>
        <end position="377"/>
    </location>
</feature>
<dbReference type="Proteomes" id="UP000824124">
    <property type="component" value="Unassembled WGS sequence"/>
</dbReference>
<dbReference type="CDD" id="cd16009">
    <property type="entry name" value="PPM"/>
    <property type="match status" value="1"/>
</dbReference>
<dbReference type="InterPro" id="IPR024052">
    <property type="entry name" value="Phosphopentomutase_DeoB_cap_sf"/>
</dbReference>
<proteinExistence type="inferred from homology"/>
<reference evidence="9" key="2">
    <citation type="journal article" date="2021" name="PeerJ">
        <title>Extensive microbial diversity within the chicken gut microbiome revealed by metagenomics and culture.</title>
        <authorList>
            <person name="Gilroy R."/>
            <person name="Ravi A."/>
            <person name="Getino M."/>
            <person name="Pursley I."/>
            <person name="Horton D.L."/>
            <person name="Alikhan N.F."/>
            <person name="Baker D."/>
            <person name="Gharbi K."/>
            <person name="Hall N."/>
            <person name="Watson M."/>
            <person name="Adriaenssens E.M."/>
            <person name="Foster-Nyarko E."/>
            <person name="Jarju S."/>
            <person name="Secka A."/>
            <person name="Antonio M."/>
            <person name="Oren A."/>
            <person name="Chaudhuri R.R."/>
            <person name="La Ragione R."/>
            <person name="Hildebrand F."/>
            <person name="Pallen M.J."/>
        </authorList>
    </citation>
    <scope>NUCLEOTIDE SEQUENCE</scope>
    <source>
        <strain evidence="9">2830</strain>
    </source>
</reference>
<dbReference type="Gene3D" id="3.30.70.1250">
    <property type="entry name" value="Phosphopentomutase"/>
    <property type="match status" value="1"/>
</dbReference>
<feature type="binding site" evidence="6">
    <location>
        <position position="286"/>
    </location>
    <ligand>
        <name>Mn(2+)</name>
        <dbReference type="ChEBI" id="CHEBI:29035"/>
        <label>2</label>
    </ligand>
</feature>
<comment type="cofactor">
    <cofactor evidence="6">
        <name>Mn(2+)</name>
        <dbReference type="ChEBI" id="CHEBI:29035"/>
    </cofactor>
    <text evidence="6">Binds 2 manganese ions.</text>
</comment>
<sequence>MSVDNKRVIMIVLDSVGAGEAPDAAAYGDLGSNTLGHIADETPGFALPNLARLGLGNILPLKGVPPTDNPLAAFGRLREVSCGKDTTAGHWELAGTPVTRPLPTYPNGFPPELIAEFERRIGRKTLGNVAASGTLIIQELGGQHLRTGYPIVYTSADSVFQIAAHEEVIPLTRLYEMCHIARGLLVDKHGVGRVIARPFVGEPGYFQRTANRRDFSLLPPEGNVFMRLRQAGVVTVAIGKIHDIFAGQNIDFSYHTAGNTDGMDKLLAALDKHPAGFIWANLVDFDMLYGHRNNVAGYAAALQEFDAFLPQLLVKIRPGDLLIITADHGNDPTTPSTDHSREYVPLLAYGLAAGVDLQIRSTFADVGATVTDYLGAAKTLAGASMLPLLVKEEA</sequence>
<dbReference type="InterPro" id="IPR010045">
    <property type="entry name" value="DeoB"/>
</dbReference>
<comment type="similarity">
    <text evidence="1 6">Belongs to the phosphopentomutase family.</text>
</comment>
<feature type="binding site" evidence="6">
    <location>
        <position position="14"/>
    </location>
    <ligand>
        <name>Mn(2+)</name>
        <dbReference type="ChEBI" id="CHEBI:29035"/>
        <label>1</label>
    </ligand>
</feature>
<dbReference type="PANTHER" id="PTHR21110:SF0">
    <property type="entry name" value="PHOSPHOPENTOMUTASE"/>
    <property type="match status" value="1"/>
</dbReference>
<comment type="function">
    <text evidence="6">Isomerase that catalyzes the conversion of deoxy-ribose 1-phosphate (dRib-1-P) and ribose 1-phosphate (Rib-1-P) to deoxy-ribose 5-phosphate (dRib-5-P) and ribose 5-phosphate (Rib-5-P), respectively.</text>
</comment>
<comment type="catalytic activity">
    <reaction evidence="6">
        <text>2-deoxy-alpha-D-ribose 1-phosphate = 2-deoxy-D-ribose 5-phosphate</text>
        <dbReference type="Rhea" id="RHEA:27658"/>
        <dbReference type="ChEBI" id="CHEBI:57259"/>
        <dbReference type="ChEBI" id="CHEBI:62877"/>
        <dbReference type="EC" id="5.4.2.7"/>
    </reaction>
</comment>
<feature type="binding site" evidence="6">
    <location>
        <position position="291"/>
    </location>
    <ligand>
        <name>Mn(2+)</name>
        <dbReference type="ChEBI" id="CHEBI:29035"/>
        <label>2</label>
    </ligand>
</feature>
<comment type="pathway">
    <text evidence="6">Carbohydrate degradation; 2-deoxy-D-ribose 1-phosphate degradation; D-glyceraldehyde 3-phosphate and acetaldehyde from 2-deoxy-alpha-D-ribose 1-phosphate: step 1/2.</text>
</comment>
<dbReference type="GO" id="GO:0009117">
    <property type="term" value="P:nucleotide metabolic process"/>
    <property type="evidence" value="ECO:0007669"/>
    <property type="project" value="UniProtKB-UniRule"/>
</dbReference>
<dbReference type="NCBIfam" id="NF003766">
    <property type="entry name" value="PRK05362.1"/>
    <property type="match status" value="1"/>
</dbReference>
<evidence type="ECO:0000259" key="8">
    <source>
        <dbReference type="Pfam" id="PF01676"/>
    </source>
</evidence>
<protein>
    <recommendedName>
        <fullName evidence="6 7">Phosphopentomutase</fullName>
        <ecNumber evidence="6 7">5.4.2.7</ecNumber>
    </recommendedName>
    <alternativeName>
        <fullName evidence="6">Phosphodeoxyribomutase</fullName>
    </alternativeName>
</protein>
<keyword evidence="2 6" id="KW-0963">Cytoplasm</keyword>
<dbReference type="NCBIfam" id="TIGR01696">
    <property type="entry name" value="deoB"/>
    <property type="match status" value="1"/>
</dbReference>
<comment type="caution">
    <text evidence="9">The sequence shown here is derived from an EMBL/GenBank/DDBJ whole genome shotgun (WGS) entry which is preliminary data.</text>
</comment>
<dbReference type="SUPFAM" id="SSF53649">
    <property type="entry name" value="Alkaline phosphatase-like"/>
    <property type="match status" value="1"/>
</dbReference>
<dbReference type="EMBL" id="DVMH01000020">
    <property type="protein sequence ID" value="HIU10302.1"/>
    <property type="molecule type" value="Genomic_DNA"/>
</dbReference>
<dbReference type="SUPFAM" id="SSF143856">
    <property type="entry name" value="DeoB insert domain-like"/>
    <property type="match status" value="1"/>
</dbReference>
<gene>
    <name evidence="6" type="primary">deoB</name>
    <name evidence="9" type="ORF">IAB00_03515</name>
</gene>
<dbReference type="Pfam" id="PF01676">
    <property type="entry name" value="Metalloenzyme"/>
    <property type="match status" value="1"/>
</dbReference>
<keyword evidence="5 6" id="KW-0413">Isomerase</keyword>
<evidence type="ECO:0000256" key="5">
    <source>
        <dbReference type="ARBA" id="ARBA00023235"/>
    </source>
</evidence>
<evidence type="ECO:0000256" key="3">
    <source>
        <dbReference type="ARBA" id="ARBA00022723"/>
    </source>
</evidence>
<keyword evidence="4 6" id="KW-0464">Manganese</keyword>
<feature type="binding site" evidence="6">
    <location>
        <position position="327"/>
    </location>
    <ligand>
        <name>Mn(2+)</name>
        <dbReference type="ChEBI" id="CHEBI:29035"/>
        <label>1</label>
    </ligand>
</feature>
<comment type="subcellular location">
    <subcellularLocation>
        <location evidence="6">Cytoplasm</location>
    </subcellularLocation>
</comment>